<proteinExistence type="predicted"/>
<keyword evidence="2" id="KW-1185">Reference proteome</keyword>
<accession>A0ABT4T980</accession>
<dbReference type="EMBL" id="JAPNUD010000150">
    <property type="protein sequence ID" value="MDA0645678.1"/>
    <property type="molecule type" value="Genomic_DNA"/>
</dbReference>
<protein>
    <submittedName>
        <fullName evidence="1">Uncharacterized protein</fullName>
    </submittedName>
</protein>
<evidence type="ECO:0000313" key="1">
    <source>
        <dbReference type="EMBL" id="MDA0645678.1"/>
    </source>
</evidence>
<comment type="caution">
    <text evidence="1">The sequence shown here is derived from an EMBL/GenBank/DDBJ whole genome shotgun (WGS) entry which is preliminary data.</text>
</comment>
<sequence length="108" mass="12156">MFGLVNGLAAQGRLSDAEERFRRENNAWYEANFTNPVTVDPTVYDRSINPRAAAWFKLSAGHLMQRMSGYLSILAAHDVECMRLESTDPGRIIYEDNEQVVVVPHVTG</sequence>
<reference evidence="1 2" key="1">
    <citation type="submission" date="2022-11" db="EMBL/GenBank/DDBJ databases">
        <title>Nonomuraea corallina sp. nov., a new species of the genus Nonomuraea isolated from sea side sediment in Thai sea.</title>
        <authorList>
            <person name="Ngamcharungchit C."/>
            <person name="Matsumoto A."/>
            <person name="Suriyachadkun C."/>
            <person name="Panbangred W."/>
            <person name="Inahashi Y."/>
            <person name="Intra B."/>
        </authorList>
    </citation>
    <scope>NUCLEOTIDE SEQUENCE [LARGE SCALE GENOMIC DNA]</scope>
    <source>
        <strain evidence="1 2">DSM 43553</strain>
    </source>
</reference>
<dbReference type="Proteomes" id="UP001212498">
    <property type="component" value="Unassembled WGS sequence"/>
</dbReference>
<evidence type="ECO:0000313" key="2">
    <source>
        <dbReference type="Proteomes" id="UP001212498"/>
    </source>
</evidence>
<organism evidence="1 2">
    <name type="scientific">Nonomuraea ferruginea</name>
    <dbReference type="NCBI Taxonomy" id="46174"/>
    <lineage>
        <taxon>Bacteria</taxon>
        <taxon>Bacillati</taxon>
        <taxon>Actinomycetota</taxon>
        <taxon>Actinomycetes</taxon>
        <taxon>Streptosporangiales</taxon>
        <taxon>Streptosporangiaceae</taxon>
        <taxon>Nonomuraea</taxon>
    </lineage>
</organism>
<dbReference type="RefSeq" id="WP_271279240.1">
    <property type="nucleotide sequence ID" value="NZ_BAABFD010000022.1"/>
</dbReference>
<gene>
    <name evidence="1" type="ORF">OUY24_34050</name>
</gene>
<name>A0ABT4T980_9ACTN</name>